<sequence length="398" mass="42091">MMGPAGRGSLGSLPGWGHLRGRVGSPGGLHCPCYVVGAPGPCWTGAGVVGLGSGLLWTLPRFPAALLKRRSPCGLASAAWRGSSASLDVLVVHLLGHDKRLFSRCSCCPGHLLPGKHLGILGSTYWRRLLSSPPALEAPHLLTRPLSDEAKLGTMAPGAELVLRCGKCAHAGDHRHQEDKSFPRRASCPKEPLSSRGPCPSTSPPERPATAHGPARSTGSLVGAHRPGFPIRSQTWQEMKGFTSLAPISASSPCRTGWGELLLSSAARWDEFLPSVHASEPGAGHRGAKGGKAADPAPVRMHWDAGPALAEPNSSCRQSSQGLLVEGGQHPLKPPPAHLILEVLLAGQQVMRNHRGGRLCFLEPSQILLHKLFLGIRAPASLISYQQLEEEKLTAVRP</sequence>
<reference evidence="3" key="1">
    <citation type="submission" date="2025-08" db="UniProtKB">
        <authorList>
            <consortium name="RefSeq"/>
        </authorList>
    </citation>
    <scope>IDENTIFICATION</scope>
</reference>
<dbReference type="KEGG" id="asn:102372854"/>
<organism evidence="2 3">
    <name type="scientific">Alligator sinensis</name>
    <name type="common">Chinese alligator</name>
    <dbReference type="NCBI Taxonomy" id="38654"/>
    <lineage>
        <taxon>Eukaryota</taxon>
        <taxon>Metazoa</taxon>
        <taxon>Chordata</taxon>
        <taxon>Craniata</taxon>
        <taxon>Vertebrata</taxon>
        <taxon>Euteleostomi</taxon>
        <taxon>Archelosauria</taxon>
        <taxon>Archosauria</taxon>
        <taxon>Crocodylia</taxon>
        <taxon>Alligatoridae</taxon>
        <taxon>Alligatorinae</taxon>
        <taxon>Alligator</taxon>
    </lineage>
</organism>
<protein>
    <submittedName>
        <fullName evidence="3">Uncharacterized protein LOC102372854</fullName>
    </submittedName>
</protein>
<accession>A0A3Q0FSB0</accession>
<dbReference type="InParanoid" id="A0A3Q0FSB0"/>
<dbReference type="RefSeq" id="XP_025049030.1">
    <property type="nucleotide sequence ID" value="XM_025193245.1"/>
</dbReference>
<keyword evidence="2" id="KW-1185">Reference proteome</keyword>
<proteinExistence type="predicted"/>
<feature type="region of interest" description="Disordered" evidence="1">
    <location>
        <begin position="174"/>
        <end position="226"/>
    </location>
</feature>
<dbReference type="AlphaFoldDB" id="A0A3Q0FSB0"/>
<dbReference type="Proteomes" id="UP000189705">
    <property type="component" value="Unplaced"/>
</dbReference>
<gene>
    <name evidence="3" type="primary">LOC102372854</name>
</gene>
<name>A0A3Q0FSB0_ALLSI</name>
<dbReference type="GeneID" id="102372854"/>
<evidence type="ECO:0000256" key="1">
    <source>
        <dbReference type="SAM" id="MobiDB-lite"/>
    </source>
</evidence>
<evidence type="ECO:0000313" key="2">
    <source>
        <dbReference type="Proteomes" id="UP000189705"/>
    </source>
</evidence>
<evidence type="ECO:0000313" key="3">
    <source>
        <dbReference type="RefSeq" id="XP_025049030.1"/>
    </source>
</evidence>